<dbReference type="EMBL" id="UFQT01000949">
    <property type="protein sequence ID" value="SSX28160.1"/>
    <property type="molecule type" value="Genomic_DNA"/>
</dbReference>
<name>A0A336MDZ4_CULSO</name>
<keyword evidence="1" id="KW-0812">Transmembrane</keyword>
<keyword evidence="1" id="KW-1133">Transmembrane helix</keyword>
<proteinExistence type="predicted"/>
<organism evidence="2">
    <name type="scientific">Culicoides sonorensis</name>
    <name type="common">Biting midge</name>
    <dbReference type="NCBI Taxonomy" id="179676"/>
    <lineage>
        <taxon>Eukaryota</taxon>
        <taxon>Metazoa</taxon>
        <taxon>Ecdysozoa</taxon>
        <taxon>Arthropoda</taxon>
        <taxon>Hexapoda</taxon>
        <taxon>Insecta</taxon>
        <taxon>Pterygota</taxon>
        <taxon>Neoptera</taxon>
        <taxon>Endopterygota</taxon>
        <taxon>Diptera</taxon>
        <taxon>Nematocera</taxon>
        <taxon>Chironomoidea</taxon>
        <taxon>Ceratopogonidae</taxon>
        <taxon>Ceratopogoninae</taxon>
        <taxon>Culicoides</taxon>
        <taxon>Monoculicoides</taxon>
    </lineage>
</organism>
<dbReference type="VEuPathDB" id="VectorBase:CSON015239"/>
<dbReference type="AlphaFoldDB" id="A0A336MDZ4"/>
<reference evidence="2" key="1">
    <citation type="submission" date="2018-07" db="EMBL/GenBank/DDBJ databases">
        <authorList>
            <person name="Quirk P.G."/>
            <person name="Krulwich T.A."/>
        </authorList>
    </citation>
    <scope>NUCLEOTIDE SEQUENCE</scope>
</reference>
<sequence length="99" mass="11502">MDDMQEYIRGLFVIMYCLPSTILAYLYIRTSRDLKAPEGPLGVMMFEVRSSIRHKRLFHHKAQNKISGLKLKCGQLKLKFQSQTFQTQAQNLLNGQKPL</sequence>
<gene>
    <name evidence="2" type="primary">CSON015239</name>
</gene>
<protein>
    <submittedName>
        <fullName evidence="2">CSON015239 protein</fullName>
    </submittedName>
</protein>
<keyword evidence="1" id="KW-0472">Membrane</keyword>
<evidence type="ECO:0000256" key="1">
    <source>
        <dbReference type="SAM" id="Phobius"/>
    </source>
</evidence>
<feature type="transmembrane region" description="Helical" evidence="1">
    <location>
        <begin position="6"/>
        <end position="28"/>
    </location>
</feature>
<accession>A0A336MDZ4</accession>
<evidence type="ECO:0000313" key="2">
    <source>
        <dbReference type="EMBL" id="SSX28160.1"/>
    </source>
</evidence>